<evidence type="ECO:0000256" key="3">
    <source>
        <dbReference type="ARBA" id="ARBA00022723"/>
    </source>
</evidence>
<feature type="binding site" evidence="11">
    <location>
        <position position="215"/>
    </location>
    <ligand>
        <name>Zn(2+)</name>
        <dbReference type="ChEBI" id="CHEBI:29105"/>
        <label>1</label>
    </ligand>
</feature>
<dbReference type="Gene3D" id="2.60.260.20">
    <property type="entry name" value="Urease metallochaperone UreE, N-terminal domain"/>
    <property type="match status" value="2"/>
</dbReference>
<feature type="domain" description="CR-type" evidence="14">
    <location>
        <begin position="142"/>
        <end position="224"/>
    </location>
</feature>
<keyword evidence="6 11" id="KW-0862">Zinc</keyword>
<dbReference type="PANTHER" id="PTHR43096">
    <property type="entry name" value="DNAJ HOMOLOG 1, MITOCHONDRIAL-RELATED"/>
    <property type="match status" value="1"/>
</dbReference>
<proteinExistence type="inferred from homology"/>
<dbReference type="InterPro" id="IPR018253">
    <property type="entry name" value="DnaJ_domain_CS"/>
</dbReference>
<dbReference type="GO" id="GO:0008270">
    <property type="term" value="F:zinc ion binding"/>
    <property type="evidence" value="ECO:0007669"/>
    <property type="project" value="UniProtKB-UniRule"/>
</dbReference>
<keyword evidence="8 11" id="KW-0143">Chaperone</keyword>
<evidence type="ECO:0000313" key="16">
    <source>
        <dbReference type="Proteomes" id="UP000178377"/>
    </source>
</evidence>
<dbReference type="GO" id="GO:0009408">
    <property type="term" value="P:response to heat"/>
    <property type="evidence" value="ECO:0007669"/>
    <property type="project" value="InterPro"/>
</dbReference>
<dbReference type="GO" id="GO:0005737">
    <property type="term" value="C:cytoplasm"/>
    <property type="evidence" value="ECO:0007669"/>
    <property type="project" value="UniProtKB-SubCell"/>
</dbReference>
<keyword evidence="5 11" id="KW-0863">Zinc-finger</keyword>
<dbReference type="SUPFAM" id="SSF46565">
    <property type="entry name" value="Chaperone J-domain"/>
    <property type="match status" value="1"/>
</dbReference>
<sequence>MADYYDTLGVSRRASADDIKRAYRKLAHEHHPDKTGGDDKKFREINEAYQVLSDPSRRSQYDQFGRTFQEAGSSGGDPFSDFARGFGGFSQGQGSGDFGFDFGDIFSDIFGFGGNASRPSGRARGIDLQMDLVITFGEAVFGTEKDVSLQKLDTCPMCGGSGAEPGAKLATCGKCHGQGQIKRMQRTILGSIATSTPCDECGGRGKIPEASCKTCGGRGTKQQIKTIKVVIPPGIDDGQRIRLTGQGEAGYLGSAAGDLFINIKVQPHPTLRREGNHIVSEVPISFYQAALGTKIQVETLDGPVELRIPAGTQSGKIFRLRGRGVAHLGTKRRGDQLVTVRIITPTKLSRKEKELLQQMAQEKGEFVDVERGMWDKIKNQFE</sequence>
<dbReference type="Gene3D" id="2.10.230.10">
    <property type="entry name" value="Heat shock protein DnaJ, cysteine-rich domain"/>
    <property type="match status" value="1"/>
</dbReference>
<dbReference type="SMART" id="SM00271">
    <property type="entry name" value="DnaJ"/>
    <property type="match status" value="1"/>
</dbReference>
<dbReference type="CDD" id="cd10747">
    <property type="entry name" value="DnaJ_C"/>
    <property type="match status" value="1"/>
</dbReference>
<keyword evidence="4 11" id="KW-0677">Repeat</keyword>
<evidence type="ECO:0000256" key="2">
    <source>
        <dbReference type="ARBA" id="ARBA00022705"/>
    </source>
</evidence>
<comment type="domain">
    <text evidence="11">The J domain is necessary and sufficient to stimulate DnaK ATPase activity. Zinc center 1 plays an important role in the autonomous, DnaK-independent chaperone activity of DnaJ. Zinc center 2 is essential for interaction with DnaK and for DnaJ activity.</text>
</comment>
<dbReference type="EMBL" id="MFEO01000029">
    <property type="protein sequence ID" value="OGE88871.1"/>
    <property type="molecule type" value="Genomic_DNA"/>
</dbReference>
<dbReference type="GO" id="GO:0042026">
    <property type="term" value="P:protein refolding"/>
    <property type="evidence" value="ECO:0007669"/>
    <property type="project" value="TreeGrafter"/>
</dbReference>
<comment type="similarity">
    <text evidence="9 11">Belongs to the DnaJ family.</text>
</comment>
<accession>A0A1F5PG46</accession>
<feature type="repeat" description="CXXCXGXG motif" evidence="11">
    <location>
        <begin position="212"/>
        <end position="219"/>
    </location>
</feature>
<keyword evidence="1 11" id="KW-0963">Cytoplasm</keyword>
<evidence type="ECO:0000256" key="5">
    <source>
        <dbReference type="ARBA" id="ARBA00022771"/>
    </source>
</evidence>
<feature type="repeat" description="CXXCXGXG motif" evidence="11">
    <location>
        <begin position="198"/>
        <end position="205"/>
    </location>
</feature>
<feature type="repeat" description="CXXCXGXG motif" evidence="11">
    <location>
        <begin position="155"/>
        <end position="162"/>
    </location>
</feature>
<dbReference type="InterPro" id="IPR036869">
    <property type="entry name" value="J_dom_sf"/>
</dbReference>
<comment type="subcellular location">
    <subcellularLocation>
        <location evidence="11">Cytoplasm</location>
    </subcellularLocation>
</comment>
<dbReference type="GO" id="GO:0051082">
    <property type="term" value="F:unfolded protein binding"/>
    <property type="evidence" value="ECO:0007669"/>
    <property type="project" value="UniProtKB-UniRule"/>
</dbReference>
<comment type="cofactor">
    <cofactor evidence="11">
        <name>Zn(2+)</name>
        <dbReference type="ChEBI" id="CHEBI:29105"/>
    </cofactor>
    <text evidence="11">Binds 2 Zn(2+) ions per monomer.</text>
</comment>
<evidence type="ECO:0000256" key="1">
    <source>
        <dbReference type="ARBA" id="ARBA00022490"/>
    </source>
</evidence>
<dbReference type="Pfam" id="PF01556">
    <property type="entry name" value="DnaJ_C"/>
    <property type="match status" value="1"/>
</dbReference>
<dbReference type="InterPro" id="IPR001305">
    <property type="entry name" value="HSP_DnaJ_Cys-rich_dom"/>
</dbReference>
<feature type="binding site" evidence="11">
    <location>
        <position position="212"/>
    </location>
    <ligand>
        <name>Zn(2+)</name>
        <dbReference type="ChEBI" id="CHEBI:29105"/>
        <label>1</label>
    </ligand>
</feature>
<feature type="binding site" evidence="11">
    <location>
        <position position="175"/>
    </location>
    <ligand>
        <name>Zn(2+)</name>
        <dbReference type="ChEBI" id="CHEBI:29105"/>
        <label>2</label>
    </ligand>
</feature>
<dbReference type="PROSITE" id="PS50076">
    <property type="entry name" value="DNAJ_2"/>
    <property type="match status" value="1"/>
</dbReference>
<name>A0A1F5PG46_9BACT</name>
<dbReference type="HAMAP" id="MF_01152">
    <property type="entry name" value="DnaJ"/>
    <property type="match status" value="1"/>
</dbReference>
<evidence type="ECO:0000256" key="9">
    <source>
        <dbReference type="ARBA" id="ARBA00061004"/>
    </source>
</evidence>
<evidence type="ECO:0000256" key="10">
    <source>
        <dbReference type="ARBA" id="ARBA00067609"/>
    </source>
</evidence>
<dbReference type="NCBIfam" id="NF008035">
    <property type="entry name" value="PRK10767.1"/>
    <property type="match status" value="1"/>
</dbReference>
<evidence type="ECO:0000256" key="12">
    <source>
        <dbReference type="PROSITE-ProRule" id="PRU00546"/>
    </source>
</evidence>
<dbReference type="NCBIfam" id="TIGR02349">
    <property type="entry name" value="DnaJ_bact"/>
    <property type="match status" value="1"/>
</dbReference>
<evidence type="ECO:0000256" key="11">
    <source>
        <dbReference type="HAMAP-Rule" id="MF_01152"/>
    </source>
</evidence>
<comment type="subunit">
    <text evidence="11">Homodimer.</text>
</comment>
<feature type="binding site" evidence="11">
    <location>
        <position position="155"/>
    </location>
    <ligand>
        <name>Zn(2+)</name>
        <dbReference type="ChEBI" id="CHEBI:29105"/>
        <label>1</label>
    </ligand>
</feature>
<feature type="binding site" evidence="11">
    <location>
        <position position="158"/>
    </location>
    <ligand>
        <name>Zn(2+)</name>
        <dbReference type="ChEBI" id="CHEBI:29105"/>
        <label>1</label>
    </ligand>
</feature>
<feature type="binding site" evidence="11">
    <location>
        <position position="172"/>
    </location>
    <ligand>
        <name>Zn(2+)</name>
        <dbReference type="ChEBI" id="CHEBI:29105"/>
        <label>2</label>
    </ligand>
</feature>
<evidence type="ECO:0000256" key="7">
    <source>
        <dbReference type="ARBA" id="ARBA00023016"/>
    </source>
</evidence>
<reference evidence="15 16" key="1">
    <citation type="journal article" date="2016" name="Nat. Commun.">
        <title>Thousands of microbial genomes shed light on interconnected biogeochemical processes in an aquifer system.</title>
        <authorList>
            <person name="Anantharaman K."/>
            <person name="Brown C.T."/>
            <person name="Hug L.A."/>
            <person name="Sharon I."/>
            <person name="Castelle C.J."/>
            <person name="Probst A.J."/>
            <person name="Thomas B.C."/>
            <person name="Singh A."/>
            <person name="Wilkins M.J."/>
            <person name="Karaoz U."/>
            <person name="Brodie E.L."/>
            <person name="Williams K.H."/>
            <person name="Hubbard S.S."/>
            <person name="Banfield J.F."/>
        </authorList>
    </citation>
    <scope>NUCLEOTIDE SEQUENCE [LARGE SCALE GENOMIC DNA]</scope>
</reference>
<dbReference type="InterPro" id="IPR001623">
    <property type="entry name" value="DnaJ_domain"/>
</dbReference>
<dbReference type="PRINTS" id="PR00625">
    <property type="entry name" value="JDOMAIN"/>
</dbReference>
<evidence type="ECO:0000313" key="15">
    <source>
        <dbReference type="EMBL" id="OGE88871.1"/>
    </source>
</evidence>
<dbReference type="Pfam" id="PF00684">
    <property type="entry name" value="DnaJ_CXXCXGXG"/>
    <property type="match status" value="1"/>
</dbReference>
<dbReference type="Proteomes" id="UP000178377">
    <property type="component" value="Unassembled WGS sequence"/>
</dbReference>
<evidence type="ECO:0000256" key="4">
    <source>
        <dbReference type="ARBA" id="ARBA00022737"/>
    </source>
</evidence>
<dbReference type="CDD" id="cd06257">
    <property type="entry name" value="DnaJ"/>
    <property type="match status" value="1"/>
</dbReference>
<dbReference type="STRING" id="1817828.A2722_00805"/>
<dbReference type="InterPro" id="IPR008971">
    <property type="entry name" value="HSP40/DnaJ_pept-bd"/>
</dbReference>
<comment type="function">
    <text evidence="11">Participates actively in the response to hyperosmotic and heat shock by preventing the aggregation of stress-denatured proteins and by disaggregating proteins, also in an autonomous, DnaK-independent fashion. Unfolded proteins bind initially to DnaJ; upon interaction with the DnaJ-bound protein, DnaK hydrolyzes its bound ATP, resulting in the formation of a stable complex. GrpE releases ADP from DnaK; ATP binding to DnaK triggers the release of the substrate protein, thus completing the reaction cycle. Several rounds of ATP-dependent interactions between DnaJ, DnaK and GrpE are required for fully efficient folding. Also involved, together with DnaK and GrpE, in the DNA replication of plasmids through activation of initiation proteins.</text>
</comment>
<dbReference type="FunFam" id="2.60.260.20:FF:000005">
    <property type="entry name" value="Chaperone protein dnaJ 1, mitochondrial"/>
    <property type="match status" value="1"/>
</dbReference>
<dbReference type="Gene3D" id="1.10.287.110">
    <property type="entry name" value="DnaJ domain"/>
    <property type="match status" value="1"/>
</dbReference>
<feature type="zinc finger region" description="CR-type" evidence="12">
    <location>
        <begin position="142"/>
        <end position="224"/>
    </location>
</feature>
<feature type="binding site" evidence="11">
    <location>
        <position position="201"/>
    </location>
    <ligand>
        <name>Zn(2+)</name>
        <dbReference type="ChEBI" id="CHEBI:29105"/>
        <label>2</label>
    </ligand>
</feature>
<dbReference type="InterPro" id="IPR002939">
    <property type="entry name" value="DnaJ_C"/>
</dbReference>
<feature type="repeat" description="CXXCXGXG motif" evidence="11">
    <location>
        <begin position="172"/>
        <end position="179"/>
    </location>
</feature>
<dbReference type="AlphaFoldDB" id="A0A1F5PG46"/>
<dbReference type="GO" id="GO:0006260">
    <property type="term" value="P:DNA replication"/>
    <property type="evidence" value="ECO:0007669"/>
    <property type="project" value="UniProtKB-KW"/>
</dbReference>
<dbReference type="InterPro" id="IPR012724">
    <property type="entry name" value="DnaJ"/>
</dbReference>
<gene>
    <name evidence="11" type="primary">dnaJ</name>
    <name evidence="15" type="ORF">A2722_00805</name>
</gene>
<dbReference type="GO" id="GO:0005524">
    <property type="term" value="F:ATP binding"/>
    <property type="evidence" value="ECO:0007669"/>
    <property type="project" value="InterPro"/>
</dbReference>
<dbReference type="PROSITE" id="PS51188">
    <property type="entry name" value="ZF_CR"/>
    <property type="match status" value="1"/>
</dbReference>
<feature type="binding site" evidence="11">
    <location>
        <position position="198"/>
    </location>
    <ligand>
        <name>Zn(2+)</name>
        <dbReference type="ChEBI" id="CHEBI:29105"/>
        <label>2</label>
    </ligand>
</feature>
<dbReference type="FunFam" id="2.10.230.10:FF:000002">
    <property type="entry name" value="Molecular chaperone DnaJ"/>
    <property type="match status" value="1"/>
</dbReference>
<evidence type="ECO:0000256" key="6">
    <source>
        <dbReference type="ARBA" id="ARBA00022833"/>
    </source>
</evidence>
<dbReference type="Pfam" id="PF00226">
    <property type="entry name" value="DnaJ"/>
    <property type="match status" value="1"/>
</dbReference>
<dbReference type="CDD" id="cd10719">
    <property type="entry name" value="DnaJ_zf"/>
    <property type="match status" value="1"/>
</dbReference>
<comment type="caution">
    <text evidence="15">The sequence shown here is derived from an EMBL/GenBank/DDBJ whole genome shotgun (WGS) entry which is preliminary data.</text>
</comment>
<dbReference type="SUPFAM" id="SSF57938">
    <property type="entry name" value="DnaJ/Hsp40 cysteine-rich domain"/>
    <property type="match status" value="1"/>
</dbReference>
<dbReference type="PROSITE" id="PS00636">
    <property type="entry name" value="DNAJ_1"/>
    <property type="match status" value="1"/>
</dbReference>
<dbReference type="PANTHER" id="PTHR43096:SF48">
    <property type="entry name" value="CHAPERONE PROTEIN DNAJ"/>
    <property type="match status" value="1"/>
</dbReference>
<evidence type="ECO:0000259" key="14">
    <source>
        <dbReference type="PROSITE" id="PS51188"/>
    </source>
</evidence>
<feature type="domain" description="J" evidence="13">
    <location>
        <begin position="3"/>
        <end position="65"/>
    </location>
</feature>
<organism evidence="15 16">
    <name type="scientific">Candidatus Doudnabacteria bacterium RIFCSPHIGHO2_01_FULL_50_11</name>
    <dbReference type="NCBI Taxonomy" id="1817828"/>
    <lineage>
        <taxon>Bacteria</taxon>
        <taxon>Candidatus Doudnaibacteriota</taxon>
    </lineage>
</organism>
<protein>
    <recommendedName>
        <fullName evidence="10 11">Chaperone protein DnaJ</fullName>
    </recommendedName>
</protein>
<dbReference type="InterPro" id="IPR036410">
    <property type="entry name" value="HSP_DnaJ_Cys-rich_dom_sf"/>
</dbReference>
<dbReference type="SUPFAM" id="SSF49493">
    <property type="entry name" value="HSP40/DnaJ peptide-binding domain"/>
    <property type="match status" value="2"/>
</dbReference>
<keyword evidence="3 11" id="KW-0479">Metal-binding</keyword>
<dbReference type="GO" id="GO:0031072">
    <property type="term" value="F:heat shock protein binding"/>
    <property type="evidence" value="ECO:0007669"/>
    <property type="project" value="InterPro"/>
</dbReference>
<evidence type="ECO:0000259" key="13">
    <source>
        <dbReference type="PROSITE" id="PS50076"/>
    </source>
</evidence>
<keyword evidence="7 11" id="KW-0346">Stress response</keyword>
<evidence type="ECO:0000256" key="8">
    <source>
        <dbReference type="ARBA" id="ARBA00023186"/>
    </source>
</evidence>
<keyword evidence="2 11" id="KW-0235">DNA replication</keyword>